<feature type="domain" description="PKS/mFAS DH" evidence="11">
    <location>
        <begin position="943"/>
        <end position="1256"/>
    </location>
</feature>
<dbReference type="Pfam" id="PF23297">
    <property type="entry name" value="ACP_SdgA_C"/>
    <property type="match status" value="1"/>
</dbReference>
<keyword evidence="2" id="KW-0597">Phosphoprotein</keyword>
<evidence type="ECO:0000256" key="6">
    <source>
        <dbReference type="ARBA" id="ARBA00023268"/>
    </source>
</evidence>
<evidence type="ECO:0000256" key="7">
    <source>
        <dbReference type="ARBA" id="ARBA00023315"/>
    </source>
</evidence>
<dbReference type="GO" id="GO:0031177">
    <property type="term" value="F:phosphopantetheine binding"/>
    <property type="evidence" value="ECO:0007669"/>
    <property type="project" value="InterPro"/>
</dbReference>
<evidence type="ECO:0000313" key="13">
    <source>
        <dbReference type="Proteomes" id="UP000799439"/>
    </source>
</evidence>
<dbReference type="SMART" id="SM00822">
    <property type="entry name" value="PKS_KR"/>
    <property type="match status" value="1"/>
</dbReference>
<dbReference type="Pfam" id="PF13602">
    <property type="entry name" value="ADH_zinc_N_2"/>
    <property type="match status" value="1"/>
</dbReference>
<dbReference type="InterPro" id="IPR057326">
    <property type="entry name" value="KR_dom"/>
</dbReference>
<dbReference type="PROSITE" id="PS52019">
    <property type="entry name" value="PKS_MFAS_DH"/>
    <property type="match status" value="1"/>
</dbReference>
<dbReference type="InterPro" id="IPR016036">
    <property type="entry name" value="Malonyl_transacylase_ACP-bd"/>
</dbReference>
<dbReference type="GO" id="GO:0016491">
    <property type="term" value="F:oxidoreductase activity"/>
    <property type="evidence" value="ECO:0007669"/>
    <property type="project" value="UniProtKB-KW"/>
</dbReference>
<dbReference type="InterPro" id="IPR036291">
    <property type="entry name" value="NAD(P)-bd_dom_sf"/>
</dbReference>
<dbReference type="SMART" id="SM00827">
    <property type="entry name" value="PKS_AT"/>
    <property type="match status" value="1"/>
</dbReference>
<dbReference type="SUPFAM" id="SSF50129">
    <property type="entry name" value="GroES-like"/>
    <property type="match status" value="1"/>
</dbReference>
<dbReference type="InterPro" id="IPR032821">
    <property type="entry name" value="PKS_assoc"/>
</dbReference>
<dbReference type="InterPro" id="IPR049551">
    <property type="entry name" value="PKS_DH_C"/>
</dbReference>
<evidence type="ECO:0000259" key="11">
    <source>
        <dbReference type="PROSITE" id="PS52019"/>
    </source>
</evidence>
<dbReference type="Pfam" id="PF16197">
    <property type="entry name" value="KAsynt_C_assoc"/>
    <property type="match status" value="1"/>
</dbReference>
<dbReference type="PROSITE" id="PS52004">
    <property type="entry name" value="KS3_2"/>
    <property type="match status" value="1"/>
</dbReference>
<dbReference type="CDD" id="cd02440">
    <property type="entry name" value="AdoMet_MTases"/>
    <property type="match status" value="1"/>
</dbReference>
<keyword evidence="6" id="KW-0511">Multifunctional enzyme</keyword>
<dbReference type="InterPro" id="IPR013217">
    <property type="entry name" value="Methyltransf_12"/>
</dbReference>
<dbReference type="Gene3D" id="3.90.180.10">
    <property type="entry name" value="Medium-chain alcohol dehydrogenases, catalytic domain"/>
    <property type="match status" value="1"/>
</dbReference>
<dbReference type="CDD" id="cd05195">
    <property type="entry name" value="enoyl_red"/>
    <property type="match status" value="1"/>
</dbReference>
<evidence type="ECO:0000259" key="9">
    <source>
        <dbReference type="PROSITE" id="PS50075"/>
    </source>
</evidence>
<dbReference type="SMART" id="SM00829">
    <property type="entry name" value="PKS_ER"/>
    <property type="match status" value="1"/>
</dbReference>
<dbReference type="InterPro" id="IPR014043">
    <property type="entry name" value="Acyl_transferase_dom"/>
</dbReference>
<dbReference type="InterPro" id="IPR042104">
    <property type="entry name" value="PKS_dehydratase_sf"/>
</dbReference>
<accession>A0A9P4JFB6</accession>
<dbReference type="SMART" id="SM00825">
    <property type="entry name" value="PKS_KS"/>
    <property type="match status" value="1"/>
</dbReference>
<evidence type="ECO:0000256" key="5">
    <source>
        <dbReference type="ARBA" id="ARBA00023002"/>
    </source>
</evidence>
<dbReference type="PANTHER" id="PTHR43775:SF29">
    <property type="entry name" value="ASPERFURANONE POLYKETIDE SYNTHASE AFOG-RELATED"/>
    <property type="match status" value="1"/>
</dbReference>
<dbReference type="InterPro" id="IPR049900">
    <property type="entry name" value="PKS_mFAS_DH"/>
</dbReference>
<organism evidence="12 13">
    <name type="scientific">Myriangium duriaei CBS 260.36</name>
    <dbReference type="NCBI Taxonomy" id="1168546"/>
    <lineage>
        <taxon>Eukaryota</taxon>
        <taxon>Fungi</taxon>
        <taxon>Dikarya</taxon>
        <taxon>Ascomycota</taxon>
        <taxon>Pezizomycotina</taxon>
        <taxon>Dothideomycetes</taxon>
        <taxon>Dothideomycetidae</taxon>
        <taxon>Myriangiales</taxon>
        <taxon>Myriangiaceae</taxon>
        <taxon>Myriangium</taxon>
    </lineage>
</organism>
<dbReference type="InterPro" id="IPR020807">
    <property type="entry name" value="PKS_DH"/>
</dbReference>
<dbReference type="Proteomes" id="UP000799439">
    <property type="component" value="Unassembled WGS sequence"/>
</dbReference>
<feature type="region of interest" description="C-terminal hotdog fold" evidence="8">
    <location>
        <begin position="1105"/>
        <end position="1256"/>
    </location>
</feature>
<reference evidence="12" key="1">
    <citation type="journal article" date="2020" name="Stud. Mycol.">
        <title>101 Dothideomycetes genomes: a test case for predicting lifestyles and emergence of pathogens.</title>
        <authorList>
            <person name="Haridas S."/>
            <person name="Albert R."/>
            <person name="Binder M."/>
            <person name="Bloem J."/>
            <person name="Labutti K."/>
            <person name="Salamov A."/>
            <person name="Andreopoulos B."/>
            <person name="Baker S."/>
            <person name="Barry K."/>
            <person name="Bills G."/>
            <person name="Bluhm B."/>
            <person name="Cannon C."/>
            <person name="Castanera R."/>
            <person name="Culley D."/>
            <person name="Daum C."/>
            <person name="Ezra D."/>
            <person name="Gonzalez J."/>
            <person name="Henrissat B."/>
            <person name="Kuo A."/>
            <person name="Liang C."/>
            <person name="Lipzen A."/>
            <person name="Lutzoni F."/>
            <person name="Magnuson J."/>
            <person name="Mondo S."/>
            <person name="Nolan M."/>
            <person name="Ohm R."/>
            <person name="Pangilinan J."/>
            <person name="Park H.-J."/>
            <person name="Ramirez L."/>
            <person name="Alfaro M."/>
            <person name="Sun H."/>
            <person name="Tritt A."/>
            <person name="Yoshinaga Y."/>
            <person name="Zwiers L.-H."/>
            <person name="Turgeon B."/>
            <person name="Goodwin S."/>
            <person name="Spatafora J."/>
            <person name="Crous P."/>
            <person name="Grigoriev I."/>
        </authorList>
    </citation>
    <scope>NUCLEOTIDE SEQUENCE</scope>
    <source>
        <strain evidence="12">CBS 260.36</strain>
    </source>
</reference>
<dbReference type="Pfam" id="PF14765">
    <property type="entry name" value="PS-DH"/>
    <property type="match status" value="1"/>
</dbReference>
<gene>
    <name evidence="12" type="ORF">K461DRAFT_250989</name>
</gene>
<dbReference type="SUPFAM" id="SSF53901">
    <property type="entry name" value="Thiolase-like"/>
    <property type="match status" value="1"/>
</dbReference>
<dbReference type="InterPro" id="IPR018201">
    <property type="entry name" value="Ketoacyl_synth_AS"/>
</dbReference>
<dbReference type="OrthoDB" id="329835at2759"/>
<sequence>MLLSAEEYTSRANGQVHLEDGNGLEPIAIIGIGCRFPGDATNPSRLWNLLSNGTSAWSKGPDGRYNFDGFRDPTRSSSASTNTNGGHFLSEDIAAFDASFFGLHSVEANAMDPQQRIMLEVAYEAFENAGVSTQQLSDSNTGVYVGQWTCDYGEVLSRDPELPATYHATGAGPAITSNRISYQFNLKGPSFTVDTGCSASLVALHMAVQSLRSKETTLGFVGGVNLLVDPQRFLYQSKLKMFSDDGRSFAFDHRANGYGRGEGCSGVVLKPLSAALRDGDEIRGVIRNSVLNQDGKTSGISVPSGDAQEKAIRKAYSDAGLDLWADYVEAHGTGTAVGDPIETEAIASALSKNRDASYRLPVGSVKGNIGHTESAAGLAGLIKAVLMLENGHIPPQVNFEKVNEKILLDDWRIRIPTELERRDLRRISVNSFGYGGTNAHVILDSARSILRNTQKPAITKVQHSRPRAFIISAASEKSFKSFAKHLVEYLAQKTVAFPTDPEFLDRLAYTLNRRTVYKHKVSIIAEDEASLKTQLETLLDRPIPPSVIQSRKRVAFAFSGQGAQYYNMGRELINTWPEFTASLRRASKHLASLGCPYDILVELQRDSKESNVNEPRFGQPLSTAIQLALVNQLATLNVRPAAVTGHSSGEIAAAYAAGFISFEDAMTISYHRGRLVSDLLTTLSDTPGGMIAVGASSSTAEHYIAELNSDSAAKIKVVCYNSPSSVTLAGDLAAIQELSELLESASIFNRVLRTNGAAYHSDQMRRIESDYRQALEQVKSLPGSGVVMISSLRGGEVDASEVDQEYWAENLISPVLFEDAIWEITQMRNGERLVDAIIEVGPHSQLEGPVKQTIQSLQGASKDVIYASVLKRNTNAAESFLRCLTGIHEGGIEVRLHHANCGFQSDLPGLLSDTPSYAFDHERTFWHESRLSKEFRHRKDLPHDLLGNLAPDYNQVEPRWRRYLNMKELPWLENHVVQGQVVFPAAGYLAMAVEAIRRHTKTQNANVEITGYEFHNVSIGKALVIDKDAVDHEISLSLRPEARSSLESSSSWLEFRIFTVATNRDWTEHCRGSISVHLGTTAATSQDFYTLDRDIPTITGQSVENMQDISAKKFYYLSRDIGLDWKQPFDNIKRIQMGADTSVCTLQAPDIGQTSTENGPAYVVHPGTLDAALFHGLCAVLLFKDGLKSPPVPTHIRNLYISSQHHDLPGNEMTCYAKKGDGPTTFDVVVKAGDNDSIVLSSSGITASQLPGDISEQSGSRQLCHSVRWATYNECITADTLSKICKPSVTPGSVAEQNKVLNDIVLAYINQAYQQTTLEHIPDDYRRHWYQWMSAANGPTVNGVLPSTQPSKSIDLGVAGEAISRIGPNMAGILKGEVDPLAVLNVGDLLTRIYSDERCERCYSQISAYLKEFARQNPGMKALEVGAGTGSAAMPILEALFESSDSAVSQYDFTDISPGFFESAQTKLSKYDSVMNYKVFDLMRDPAEQGFEAGTYDLVMACNVVHATPSLDDSLENIRRLLRPGGVFILMEITREELFYNLIFGSLPGWWLGSTEGRITSPLLAPSKWMDLLSAHNFERPAALLNDYEETAGGTISVFISNAIDSNPTTVALPVEIVHDPAIEQLYPALAADLHHGLPSLNVSSVDIRTPSRPGAISIIPPEVCELLASGDVPQPTFYGFKDRLLQSKIGLLITRGGTGEAGRPQSGLMPGFARSFRCENPDIRMITLDLDVDTTPEQCVETIHLLFKSPSFDLTKENNDVENEFAVRNGQLQVARITHEKEMDAYVRSALGSSEAVEAPFLEDRHLMASLAVPGLLETIRWADIDDLAPLGDDEVEVELRAASINFKDVLIAAGQLEGITEMKNDCSGVITAVGANMQSRFKKGDRVCCYYSRSYTNRPRVHGDCCAVIPESVSFETAASLPIVWATVYHSLVDRGRLARGEKVLIHSAAGAVGQAAIILAGHLGAEVFATVGSAEKKKFLMDTYGVQEDHIFSSRNTAFGTAIRAMTNGGVDVVLNSLAGDVFRETCNTVAPYGRFVEIGRKQFMDDMLMPSRFFLKNITFSYVDLALMIEETKPTVRRLLEDVIRLMGNGDIYPTTIKTMPISEIESAFRMIQAGKHIGKLILTVEESQMAKIVPKRPVAAELRSDGTYIVVGGLGGLGKAIIRWMADRGARKILTLSRSGKVDGGAQDFIDEMKSDGVSVLPRKCDVSVIDQVKDLFGEIEQSDMPLRGIIQSAMVIQATQDSLLDKMTHEQWQGATSPKIAGSWNIHTLLPKTVDFFILMSSAVALSGNPGQTNYGAACAYQDSLARYRSRLGLPAYSINVGAVVDTGFVSENPEIATALRRQGLGTITSAELLAKINYAILHPIGATPEQAQCSIGLIPAGNERGLGASTWLAESRFRQLAKSGASARASAEGSADLLGTISAAKTSDEALACVCQAILQQLSKLIATPIDYISELAKLDDYGVDSLVAVELRNWIGAYLQANISILTMRNAPSIKALAGMVAMSSKIVMVK</sequence>
<dbReference type="InterPro" id="IPR020843">
    <property type="entry name" value="ER"/>
</dbReference>
<dbReference type="InterPro" id="IPR014031">
    <property type="entry name" value="Ketoacyl_synth_C"/>
</dbReference>
<dbReference type="GO" id="GO:0004312">
    <property type="term" value="F:fatty acid synthase activity"/>
    <property type="evidence" value="ECO:0007669"/>
    <property type="project" value="TreeGrafter"/>
</dbReference>
<dbReference type="InterPro" id="IPR049552">
    <property type="entry name" value="PKS_DH_N"/>
</dbReference>
<evidence type="ECO:0000256" key="4">
    <source>
        <dbReference type="ARBA" id="ARBA00022857"/>
    </source>
</evidence>
<dbReference type="InterPro" id="IPR013154">
    <property type="entry name" value="ADH-like_N"/>
</dbReference>
<dbReference type="PROSITE" id="PS00606">
    <property type="entry name" value="KS3_1"/>
    <property type="match status" value="1"/>
</dbReference>
<dbReference type="InterPro" id="IPR029063">
    <property type="entry name" value="SAM-dependent_MTases_sf"/>
</dbReference>
<dbReference type="SUPFAM" id="SSF55048">
    <property type="entry name" value="Probable ACP-binding domain of malonyl-CoA ACP transacylase"/>
    <property type="match status" value="1"/>
</dbReference>
<dbReference type="CDD" id="cd00833">
    <property type="entry name" value="PKS"/>
    <property type="match status" value="1"/>
</dbReference>
<proteinExistence type="predicted"/>
<dbReference type="InterPro" id="IPR036736">
    <property type="entry name" value="ACP-like_sf"/>
</dbReference>
<dbReference type="PANTHER" id="PTHR43775">
    <property type="entry name" value="FATTY ACID SYNTHASE"/>
    <property type="match status" value="1"/>
</dbReference>
<dbReference type="SUPFAM" id="SSF53335">
    <property type="entry name" value="S-adenosyl-L-methionine-dependent methyltransferases"/>
    <property type="match status" value="1"/>
</dbReference>
<dbReference type="Gene3D" id="3.40.50.150">
    <property type="entry name" value="Vaccinia Virus protein VP39"/>
    <property type="match status" value="1"/>
</dbReference>
<dbReference type="Gene3D" id="3.40.50.720">
    <property type="entry name" value="NAD(P)-binding Rossmann-like Domain"/>
    <property type="match status" value="3"/>
</dbReference>
<dbReference type="InterPro" id="IPR016035">
    <property type="entry name" value="Acyl_Trfase/lysoPLipase"/>
</dbReference>
<feature type="region of interest" description="N-terminal hotdog fold" evidence="8">
    <location>
        <begin position="943"/>
        <end position="1081"/>
    </location>
</feature>
<dbReference type="SUPFAM" id="SSF47336">
    <property type="entry name" value="ACP-like"/>
    <property type="match status" value="1"/>
</dbReference>
<dbReference type="Pfam" id="PF02801">
    <property type="entry name" value="Ketoacyl-synt_C"/>
    <property type="match status" value="1"/>
</dbReference>
<dbReference type="SMART" id="SM00823">
    <property type="entry name" value="PKS_PP"/>
    <property type="match status" value="1"/>
</dbReference>
<dbReference type="SMART" id="SM00826">
    <property type="entry name" value="PKS_DH"/>
    <property type="match status" value="1"/>
</dbReference>
<dbReference type="InterPro" id="IPR006162">
    <property type="entry name" value="Ppantetheine_attach_site"/>
</dbReference>
<dbReference type="Gene3D" id="3.40.366.10">
    <property type="entry name" value="Malonyl-Coenzyme A Acyl Carrier Protein, domain 2"/>
    <property type="match status" value="1"/>
</dbReference>
<dbReference type="SUPFAM" id="SSF52151">
    <property type="entry name" value="FabD/lysophospholipase-like"/>
    <property type="match status" value="1"/>
</dbReference>
<keyword evidence="13" id="KW-1185">Reference proteome</keyword>
<dbReference type="Gene3D" id="3.40.47.10">
    <property type="match status" value="1"/>
</dbReference>
<feature type="active site" description="Proton acceptor; for dehydratase activity" evidence="8">
    <location>
        <position position="975"/>
    </location>
</feature>
<dbReference type="Pfam" id="PF08242">
    <property type="entry name" value="Methyltransf_12"/>
    <property type="match status" value="1"/>
</dbReference>
<keyword evidence="7" id="KW-0012">Acyltransferase</keyword>
<dbReference type="InterPro" id="IPR020841">
    <property type="entry name" value="PKS_Beta-ketoAc_synthase_dom"/>
</dbReference>
<dbReference type="PROSITE" id="PS50075">
    <property type="entry name" value="CARRIER"/>
    <property type="match status" value="1"/>
</dbReference>
<feature type="active site" description="Proton donor; for dehydratase activity" evidence="8">
    <location>
        <position position="1170"/>
    </location>
</feature>
<evidence type="ECO:0000256" key="1">
    <source>
        <dbReference type="ARBA" id="ARBA00022450"/>
    </source>
</evidence>
<dbReference type="InterPro" id="IPR050091">
    <property type="entry name" value="PKS_NRPS_Biosynth_Enz"/>
</dbReference>
<evidence type="ECO:0000313" key="12">
    <source>
        <dbReference type="EMBL" id="KAF2157804.1"/>
    </source>
</evidence>
<keyword evidence="1" id="KW-0596">Phosphopantetheine</keyword>
<feature type="domain" description="Carrier" evidence="9">
    <location>
        <begin position="2436"/>
        <end position="2513"/>
    </location>
</feature>
<evidence type="ECO:0000256" key="3">
    <source>
        <dbReference type="ARBA" id="ARBA00022679"/>
    </source>
</evidence>
<keyword evidence="4" id="KW-0521">NADP</keyword>
<dbReference type="SUPFAM" id="SSF51735">
    <property type="entry name" value="NAD(P)-binding Rossmann-fold domains"/>
    <property type="match status" value="2"/>
</dbReference>
<dbReference type="InterPro" id="IPR016039">
    <property type="entry name" value="Thiolase-like"/>
</dbReference>
<dbReference type="InterPro" id="IPR014030">
    <property type="entry name" value="Ketoacyl_synth_N"/>
</dbReference>
<protein>
    <submittedName>
        <fullName evidence="12">Polyketide synthase</fullName>
    </submittedName>
</protein>
<name>A0A9P4JFB6_9PEZI</name>
<dbReference type="Pfam" id="PF00109">
    <property type="entry name" value="ketoacyl-synt"/>
    <property type="match status" value="1"/>
</dbReference>
<dbReference type="Gene3D" id="1.10.1200.10">
    <property type="entry name" value="ACP-like"/>
    <property type="match status" value="1"/>
</dbReference>
<dbReference type="EMBL" id="ML996081">
    <property type="protein sequence ID" value="KAF2157804.1"/>
    <property type="molecule type" value="Genomic_DNA"/>
</dbReference>
<dbReference type="Pfam" id="PF08659">
    <property type="entry name" value="KR"/>
    <property type="match status" value="1"/>
</dbReference>
<comment type="caution">
    <text evidence="12">The sequence shown here is derived from an EMBL/GenBank/DDBJ whole genome shotgun (WGS) entry which is preliminary data.</text>
</comment>
<evidence type="ECO:0000256" key="2">
    <source>
        <dbReference type="ARBA" id="ARBA00022553"/>
    </source>
</evidence>
<dbReference type="InterPro" id="IPR001227">
    <property type="entry name" value="Ac_transferase_dom_sf"/>
</dbReference>
<keyword evidence="5" id="KW-0560">Oxidoreductase</keyword>
<keyword evidence="3" id="KW-0808">Transferase</keyword>
<dbReference type="InterPro" id="IPR011032">
    <property type="entry name" value="GroES-like_sf"/>
</dbReference>
<feature type="domain" description="Ketosynthase family 3 (KS3)" evidence="10">
    <location>
        <begin position="24"/>
        <end position="445"/>
    </location>
</feature>
<evidence type="ECO:0000259" key="10">
    <source>
        <dbReference type="PROSITE" id="PS52004"/>
    </source>
</evidence>
<dbReference type="Pfam" id="PF00698">
    <property type="entry name" value="Acyl_transf_1"/>
    <property type="match status" value="1"/>
</dbReference>
<dbReference type="InterPro" id="IPR013968">
    <property type="entry name" value="PKS_KR"/>
</dbReference>
<dbReference type="PROSITE" id="PS00012">
    <property type="entry name" value="PHOSPHOPANTETHEINE"/>
    <property type="match status" value="1"/>
</dbReference>
<dbReference type="GO" id="GO:0006633">
    <property type="term" value="P:fatty acid biosynthetic process"/>
    <property type="evidence" value="ECO:0007669"/>
    <property type="project" value="InterPro"/>
</dbReference>
<dbReference type="GO" id="GO:0044550">
    <property type="term" value="P:secondary metabolite biosynthetic process"/>
    <property type="evidence" value="ECO:0007669"/>
    <property type="project" value="TreeGrafter"/>
</dbReference>
<dbReference type="GO" id="GO:0004315">
    <property type="term" value="F:3-oxoacyl-[acyl-carrier-protein] synthase activity"/>
    <property type="evidence" value="ECO:0007669"/>
    <property type="project" value="InterPro"/>
</dbReference>
<dbReference type="InterPro" id="IPR020806">
    <property type="entry name" value="PKS_PP-bd"/>
</dbReference>
<dbReference type="Pfam" id="PF08240">
    <property type="entry name" value="ADH_N"/>
    <property type="match status" value="1"/>
</dbReference>
<dbReference type="Pfam" id="PF21089">
    <property type="entry name" value="PKS_DH_N"/>
    <property type="match status" value="1"/>
</dbReference>
<dbReference type="Gene3D" id="3.10.129.110">
    <property type="entry name" value="Polyketide synthase dehydratase"/>
    <property type="match status" value="1"/>
</dbReference>
<evidence type="ECO:0000256" key="8">
    <source>
        <dbReference type="PROSITE-ProRule" id="PRU01363"/>
    </source>
</evidence>
<dbReference type="InterPro" id="IPR009081">
    <property type="entry name" value="PP-bd_ACP"/>
</dbReference>